<dbReference type="PANTHER" id="PTHR22916">
    <property type="entry name" value="GLYCOSYLTRANSFERASE"/>
    <property type="match status" value="1"/>
</dbReference>
<evidence type="ECO:0000259" key="2">
    <source>
        <dbReference type="Pfam" id="PF00534"/>
    </source>
</evidence>
<dbReference type="Pfam" id="PF00535">
    <property type="entry name" value="Glycos_transf_2"/>
    <property type="match status" value="1"/>
</dbReference>
<reference evidence="5 6" key="2">
    <citation type="journal article" date="2017" name="Genome Announc.">
        <title>Draft Genome Sequences of Four Alkaliphilic Bacteria Belonging to the Anaerobacillus Genus.</title>
        <authorList>
            <person name="Bassil N.M."/>
            <person name="Lloyd J.R."/>
        </authorList>
    </citation>
    <scope>NUCLEOTIDE SEQUENCE [LARGE SCALE GENOMIC DNA]</scope>
    <source>
        <strain evidence="5 6">NB2006</strain>
    </source>
</reference>
<sequence length="632" mass="73789">MLNSIYRTKKVVTNTSENIEDAMRWADICWFEWCDELVIKASNSRLANERTIICRLHSYEAFTYYINQVNWKNVDKVIFVGKPIKNYVMSQLPIIKEEQTTVIPNGVKTDLYSYRKRENGWKIAYVGYINYKKGPMLLLHAFQALYKKDSRFSLHIAGRYQDKRYVLYFNHILKEMGLEKAVFLDGWQQDVNGYLEDKDFIISTSLFETQHMAIMEAMAKGIKPFVHNYYGAKEIYGEDYVWTTIDDLVEMVLNQSVDSEGYRSYIIDKYNADTQLDKVKELISSLNDVAQVKPAIISQPMITIGILNYNYGEYLEECFDSIIKQDYLNKEIIIVDDCSTDGSIDKIRKLEEKYKFVKGVHHEKNIGLPDYSINECLEQAQGEYLMIVSADDYLPHDQVLINYLSILQSNPSLDYVYGNLSIVDRNGNDAGEGRYKEYTNMEVVRKVFARGGSGVIPMTGLYNLRYYRNNDYNWLIGPKNSMAGDTMNCLLNIKRGWNFAHLNEPSYVHRKHNRNLSYSFKYDVNKRIKSMIRLLEFITLEFDEQTYLPEIDWKTLSNTEAEAAKYFAIGERYMLIAASYLTNGFTKHMQLDQRTESIVPFINKADEYFNKCLQVDLSYKVKIEVLKKSTQL</sequence>
<dbReference type="EMBL" id="CP063356">
    <property type="protein sequence ID" value="QOY34205.1"/>
    <property type="molecule type" value="Genomic_DNA"/>
</dbReference>
<evidence type="ECO:0000313" key="5">
    <source>
        <dbReference type="EMBL" id="QOY34205.1"/>
    </source>
</evidence>
<dbReference type="GO" id="GO:0016758">
    <property type="term" value="F:hexosyltransferase activity"/>
    <property type="evidence" value="ECO:0007669"/>
    <property type="project" value="UniProtKB-ARBA"/>
</dbReference>
<gene>
    <name evidence="5" type="ORF">AWH56_015880</name>
    <name evidence="4" type="ORF">AWH56_06990</name>
</gene>
<comment type="similarity">
    <text evidence="1">Belongs to the glycosyltransferase 2 family.</text>
</comment>
<evidence type="ECO:0000256" key="1">
    <source>
        <dbReference type="ARBA" id="ARBA00006739"/>
    </source>
</evidence>
<dbReference type="KEGG" id="aia:AWH56_015880"/>
<evidence type="ECO:0000313" key="4">
    <source>
        <dbReference type="EMBL" id="OIJ20922.1"/>
    </source>
</evidence>
<evidence type="ECO:0000259" key="3">
    <source>
        <dbReference type="Pfam" id="PF00535"/>
    </source>
</evidence>
<dbReference type="Proteomes" id="UP000180175">
    <property type="component" value="Chromosome"/>
</dbReference>
<dbReference type="SUPFAM" id="SSF53756">
    <property type="entry name" value="UDP-Glycosyltransferase/glycogen phosphorylase"/>
    <property type="match status" value="1"/>
</dbReference>
<reference evidence="5 6" key="3">
    <citation type="journal article" date="2019" name="Int. J. Syst. Evol. Microbiol.">
        <title>Anaerobacillus isosaccharinicus sp. nov., an alkaliphilic bacterium which degrades isosaccharinic acid.</title>
        <authorList>
            <person name="Bassil N.M."/>
            <person name="Lloyd J.R."/>
        </authorList>
    </citation>
    <scope>NUCLEOTIDE SEQUENCE [LARGE SCALE GENOMIC DNA]</scope>
    <source>
        <strain evidence="5 6">NB2006</strain>
    </source>
</reference>
<reference evidence="4 6" key="1">
    <citation type="submission" date="2016-10" db="EMBL/GenBank/DDBJ databases">
        <title>Draft genome sequences of four alkaliphilic bacteria belonging to the Anaerobacillus genus.</title>
        <authorList>
            <person name="Bassil N.M."/>
            <person name="Lloyd J.R."/>
        </authorList>
    </citation>
    <scope>NUCLEOTIDE SEQUENCE [LARGE SCALE GENOMIC DNA]</scope>
    <source>
        <strain evidence="4 6">NB2006</strain>
    </source>
</reference>
<keyword evidence="6" id="KW-1185">Reference proteome</keyword>
<keyword evidence="5" id="KW-0808">Transferase</keyword>
<feature type="domain" description="Glycosyl transferase family 1" evidence="2">
    <location>
        <begin position="114"/>
        <end position="240"/>
    </location>
</feature>
<dbReference type="InterPro" id="IPR029044">
    <property type="entry name" value="Nucleotide-diphossugar_trans"/>
</dbReference>
<dbReference type="RefSeq" id="WP_071316450.1">
    <property type="nucleotide sequence ID" value="NZ_CP063356.2"/>
</dbReference>
<proteinExistence type="inferred from homology"/>
<feature type="domain" description="Glycosyltransferase 2-like" evidence="3">
    <location>
        <begin position="304"/>
        <end position="405"/>
    </location>
</feature>
<name>A0A1S2M7X5_9BACI</name>
<dbReference type="CDD" id="cd03801">
    <property type="entry name" value="GT4_PimA-like"/>
    <property type="match status" value="1"/>
</dbReference>
<dbReference type="InterPro" id="IPR001173">
    <property type="entry name" value="Glyco_trans_2-like"/>
</dbReference>
<evidence type="ECO:0000313" key="6">
    <source>
        <dbReference type="Proteomes" id="UP000180175"/>
    </source>
</evidence>
<dbReference type="AlphaFoldDB" id="A0A1S2M7X5"/>
<dbReference type="InterPro" id="IPR001296">
    <property type="entry name" value="Glyco_trans_1"/>
</dbReference>
<dbReference type="Pfam" id="PF00534">
    <property type="entry name" value="Glycos_transf_1"/>
    <property type="match status" value="1"/>
</dbReference>
<dbReference type="Gene3D" id="3.40.50.2000">
    <property type="entry name" value="Glycogen Phosphorylase B"/>
    <property type="match status" value="2"/>
</dbReference>
<dbReference type="OrthoDB" id="396512at2"/>
<reference evidence="5" key="4">
    <citation type="submission" date="2020-10" db="EMBL/GenBank/DDBJ databases">
        <authorList>
            <person name="Bassil N.M."/>
            <person name="Lloyd J.R."/>
        </authorList>
    </citation>
    <scope>NUCLEOTIDE SEQUENCE</scope>
    <source>
        <strain evidence="5">NB2006</strain>
    </source>
</reference>
<dbReference type="PANTHER" id="PTHR22916:SF3">
    <property type="entry name" value="UDP-GLCNAC:BETAGAL BETA-1,3-N-ACETYLGLUCOSAMINYLTRANSFERASE-LIKE PROTEIN 1"/>
    <property type="match status" value="1"/>
</dbReference>
<dbReference type="CDD" id="cd00761">
    <property type="entry name" value="Glyco_tranf_GTA_type"/>
    <property type="match status" value="1"/>
</dbReference>
<dbReference type="EMBL" id="LQXD01000063">
    <property type="protein sequence ID" value="OIJ20922.1"/>
    <property type="molecule type" value="Genomic_DNA"/>
</dbReference>
<organism evidence="4 6">
    <name type="scientific">Anaerobacillus isosaccharinicus</name>
    <dbReference type="NCBI Taxonomy" id="1532552"/>
    <lineage>
        <taxon>Bacteria</taxon>
        <taxon>Bacillati</taxon>
        <taxon>Bacillota</taxon>
        <taxon>Bacilli</taxon>
        <taxon>Bacillales</taxon>
        <taxon>Bacillaceae</taxon>
        <taxon>Anaerobacillus</taxon>
    </lineage>
</organism>
<dbReference type="Gene3D" id="3.90.550.10">
    <property type="entry name" value="Spore Coat Polysaccharide Biosynthesis Protein SpsA, Chain A"/>
    <property type="match status" value="1"/>
</dbReference>
<dbReference type="SUPFAM" id="SSF53448">
    <property type="entry name" value="Nucleotide-diphospho-sugar transferases"/>
    <property type="match status" value="1"/>
</dbReference>
<protein>
    <submittedName>
        <fullName evidence="5">Glycosyltransferase</fullName>
    </submittedName>
</protein>
<accession>A0A1S2M7X5</accession>